<dbReference type="SUPFAM" id="SSF53649">
    <property type="entry name" value="Alkaline phosphatase-like"/>
    <property type="match status" value="1"/>
</dbReference>
<dbReference type="AlphaFoldDB" id="A0ABD5Y411"/>
<evidence type="ECO:0000313" key="1">
    <source>
        <dbReference type="EMBL" id="MFC7141616.1"/>
    </source>
</evidence>
<dbReference type="GO" id="GO:0016787">
    <property type="term" value="F:hydrolase activity"/>
    <property type="evidence" value="ECO:0007669"/>
    <property type="project" value="UniProtKB-ARBA"/>
</dbReference>
<comment type="caution">
    <text evidence="1">The sequence shown here is derived from an EMBL/GenBank/DDBJ whole genome shotgun (WGS) entry which is preliminary data.</text>
</comment>
<dbReference type="Gene3D" id="3.40.720.10">
    <property type="entry name" value="Alkaline Phosphatase, subunit A"/>
    <property type="match status" value="1"/>
</dbReference>
<dbReference type="InterPro" id="IPR017850">
    <property type="entry name" value="Alkaline_phosphatase_core_sf"/>
</dbReference>
<protein>
    <submittedName>
        <fullName evidence="1">Alkaline phosphatase family protein</fullName>
    </submittedName>
</protein>
<reference evidence="1 2" key="1">
    <citation type="journal article" date="2019" name="Int. J. Syst. Evol. Microbiol.">
        <title>The Global Catalogue of Microorganisms (GCM) 10K type strain sequencing project: providing services to taxonomists for standard genome sequencing and annotation.</title>
        <authorList>
            <consortium name="The Broad Institute Genomics Platform"/>
            <consortium name="The Broad Institute Genome Sequencing Center for Infectious Disease"/>
            <person name="Wu L."/>
            <person name="Ma J."/>
        </authorList>
    </citation>
    <scope>NUCLEOTIDE SEQUENCE [LARGE SCALE GENOMIC DNA]</scope>
    <source>
        <strain evidence="1 2">XZYJT29</strain>
    </source>
</reference>
<dbReference type="PANTHER" id="PTHR10151:SF120">
    <property type="entry name" value="BIS(5'-ADENOSYL)-TRIPHOSPHATASE"/>
    <property type="match status" value="1"/>
</dbReference>
<dbReference type="GeneID" id="78821934"/>
<name>A0ABD5Y411_9EURY</name>
<dbReference type="InterPro" id="IPR002591">
    <property type="entry name" value="Phosphodiest/P_Trfase"/>
</dbReference>
<organism evidence="1 2">
    <name type="scientific">Halosimplex aquaticum</name>
    <dbReference type="NCBI Taxonomy" id="3026162"/>
    <lineage>
        <taxon>Archaea</taxon>
        <taxon>Methanobacteriati</taxon>
        <taxon>Methanobacteriota</taxon>
        <taxon>Stenosarchaea group</taxon>
        <taxon>Halobacteria</taxon>
        <taxon>Halobacteriales</taxon>
        <taxon>Haloarculaceae</taxon>
        <taxon>Halosimplex</taxon>
    </lineage>
</organism>
<dbReference type="Pfam" id="PF01663">
    <property type="entry name" value="Phosphodiest"/>
    <property type="match status" value="1"/>
</dbReference>
<gene>
    <name evidence="1" type="ORF">ACFQMA_17480</name>
</gene>
<evidence type="ECO:0000313" key="2">
    <source>
        <dbReference type="Proteomes" id="UP001596432"/>
    </source>
</evidence>
<accession>A0ABD5Y411</accession>
<dbReference type="EMBL" id="JBHTAS010000001">
    <property type="protein sequence ID" value="MFC7141616.1"/>
    <property type="molecule type" value="Genomic_DNA"/>
</dbReference>
<dbReference type="PANTHER" id="PTHR10151">
    <property type="entry name" value="ECTONUCLEOTIDE PYROPHOSPHATASE/PHOSPHODIESTERASE"/>
    <property type="match status" value="1"/>
</dbReference>
<dbReference type="Proteomes" id="UP001596432">
    <property type="component" value="Unassembled WGS sequence"/>
</dbReference>
<proteinExistence type="predicted"/>
<dbReference type="RefSeq" id="WP_274322696.1">
    <property type="nucleotide sequence ID" value="NZ_CP118158.1"/>
</dbReference>
<sequence>MLRTGDAAALLDRQTHEGMVVPDYGGYCFANVPGTVGDVFDVDVGRSLPTDVFGGVDTDVSHVVVVLLDGLGWRRWRRDSEDHRFLSRLGERGSVTPLTTVCPSSTATAITTVHTGATPAEHGVLGWDVHLPEHGDIVGAFPHAVREDVVGDVAGGRTPATESADLVAADPVYPTLVDAGVEAHVVQGSETLGTDYADATFGGAEQVPADGPRETARAVRRVVESADGQTYTYAYLPQLDATSHEFGTDSGAYHDALATLTRCLSRELYDRLDPETAAETLLVATADHGMVDLEPGPAGCLDLSTVDGVTAGLKRRPSGEPSPPFADPRLTHLAVRAGGVDGVVDALEPHGVDAFTREEVRELGLYGLDHGVVFERRAGDLVLTHPEMKLVHPAVEDVVSHVGMHGGLTPREMLVPFAAARLSDLQ</sequence>
<keyword evidence="2" id="KW-1185">Reference proteome</keyword>